<comment type="similarity">
    <text evidence="1">Belongs to the class-II fumarase/aspartase family. Fumarase subfamily.</text>
</comment>
<feature type="domain" description="PiggyBac transposable element-derived protein" evidence="7">
    <location>
        <begin position="196"/>
        <end position="578"/>
    </location>
</feature>
<evidence type="ECO:0000313" key="9">
    <source>
        <dbReference type="Proteomes" id="UP001530377"/>
    </source>
</evidence>
<proteinExistence type="inferred from homology"/>
<dbReference type="NCBIfam" id="TIGR00979">
    <property type="entry name" value="fumC_II"/>
    <property type="match status" value="1"/>
</dbReference>
<keyword evidence="3" id="KW-0456">Lyase</keyword>
<evidence type="ECO:0000259" key="6">
    <source>
        <dbReference type="Pfam" id="PF10415"/>
    </source>
</evidence>
<dbReference type="Pfam" id="PF00206">
    <property type="entry name" value="Lyase_1"/>
    <property type="match status" value="1"/>
</dbReference>
<dbReference type="AlphaFoldDB" id="A0ABD3SC00"/>
<evidence type="ECO:0000256" key="1">
    <source>
        <dbReference type="ARBA" id="ARBA00009084"/>
    </source>
</evidence>
<feature type="domain" description="Fumarase C C-terminal" evidence="6">
    <location>
        <begin position="1137"/>
        <end position="1189"/>
    </location>
</feature>
<evidence type="ECO:0000259" key="5">
    <source>
        <dbReference type="Pfam" id="PF00206"/>
    </source>
</evidence>
<dbReference type="InterPro" id="IPR024083">
    <property type="entry name" value="Fumarase/histidase_N"/>
</dbReference>
<dbReference type="InterPro" id="IPR005677">
    <property type="entry name" value="Fum_hydII"/>
</dbReference>
<dbReference type="InterPro" id="IPR018951">
    <property type="entry name" value="Fumarase_C_C"/>
</dbReference>
<organism evidence="8 9">
    <name type="scientific">Cyclostephanos tholiformis</name>
    <dbReference type="NCBI Taxonomy" id="382380"/>
    <lineage>
        <taxon>Eukaryota</taxon>
        <taxon>Sar</taxon>
        <taxon>Stramenopiles</taxon>
        <taxon>Ochrophyta</taxon>
        <taxon>Bacillariophyta</taxon>
        <taxon>Coscinodiscophyceae</taxon>
        <taxon>Thalassiosirophycidae</taxon>
        <taxon>Stephanodiscales</taxon>
        <taxon>Stephanodiscaceae</taxon>
        <taxon>Cyclostephanos</taxon>
    </lineage>
</organism>
<dbReference type="SUPFAM" id="SSF48557">
    <property type="entry name" value="L-aspartase-like"/>
    <property type="match status" value="1"/>
</dbReference>
<dbReference type="Gene3D" id="1.10.275.10">
    <property type="entry name" value="Fumarase/aspartase (N-terminal domain)"/>
    <property type="match status" value="1"/>
</dbReference>
<sequence length="1195" mass="132886">MVSTSKPGGIGAIGSAASRLFHPGDKVREKYPKDAKLRCVNVKITGEGLRRIKNEAKMCYIVSIPEVEGECYIAKKCFRVEQGPDTPFESESAPLRRDIPRPLPHGEDRTALFNVVRNVGNGLADEVLELRAQGLEVDDDNEPLDEGTGAPPPLEYNGPHNFTVPTHCPRRERNMIDERGKWASHRWDEIASMTEFELFRMAFPEDFVKDVIIPQTNDNLGSPLMLGEFYKWLGCNFFMACFQGIPDRKCWWSKEAISPYSGAPFRLNNAMSFTRYLEITAALRFTDARTPTVEQDGYEDRFHEVRKLIDAFNNHYAHSYNPSWLNCLDESMSSWLNKFCPGFMCVPRKPHPFGNEYHSIADGDDGKSIMWRVKLVEGKDRPKKAGGQWVFPTEFPGYGKTTTTMLEMTKPIHGKGKVVVGDSGFCVREGVVECHKRGVWFQAYVKKRGNWPRGVPGAAIDMYFDDMELGHCESLVAEHDNVPFLIHCCRDSKYVSKIMSTHGMLETVQDHPTWRKIDGSWKMFKYSEPFSRYARAKHWVDDVNNRRHDPIGLEEVWGTKWWAMRQFTFLCSVAEVNAVQSRARGKNEVAEPQLHFRRELARQMIENTLDDPPTPEATSVRRQTRTNAVHALKKRAAFEGEWDLDRRKFKQVTTDYVRLKCRECVSCNVVPSVLGRNHNNMKQVFASATFVPGVLSVIRPDDVHPPPSPSSPSSPSSLSAEDAHAIASLPSRVESDTFGSLSIPPGRLWGAQTQRSVMNFPIGGIESRMPMEVVYAMCLVKKACAMYGLRGGTLPEDVSRAICRAADEVMMGMHDDQFPLVIYQTGSGTQTNMNVNEVLSNRAIMILGGEVGSKHPVHPNDHCNIGQSSNDSFPTAMHVACVVTILNRTLPGLRTLLDALRSKSVEFDGIIKIGRTHCQDATPLTLGQEFSGYAQQVEYGIRRIETSMSALYRLALGGTAVGTGLNTVEGYANDIADVIAEHTGLPFVSAPNLFEALAAHDSIVEMSGSFNALCCGLNKIANDIRLLGSGPRCGLGELCLPENEPGSSIMPGKVNPTQCEALTMVCARVMGNHATISIGGMQGQFELNVFKPVMVANLLSSARLLGDAASSFAIRCVVDIRPNLDRIRDLLHGSLMLVTALNPHIGYDKASKIAKTAHATGRTLKEAAVESGYLTAEEFDRWIVPKDMIGPEKRK</sequence>
<dbReference type="FunFam" id="1.20.200.10:FF:000001">
    <property type="entry name" value="Fumarate hydratase, mitochondrial"/>
    <property type="match status" value="1"/>
</dbReference>
<feature type="region of interest" description="Disordered" evidence="4">
    <location>
        <begin position="138"/>
        <end position="159"/>
    </location>
</feature>
<keyword evidence="9" id="KW-1185">Reference proteome</keyword>
<dbReference type="Pfam" id="PF10415">
    <property type="entry name" value="FumaraseC_C"/>
    <property type="match status" value="1"/>
</dbReference>
<comment type="caution">
    <text evidence="8">The sequence shown here is derived from an EMBL/GenBank/DDBJ whole genome shotgun (WGS) entry which is preliminary data.</text>
</comment>
<dbReference type="InterPro" id="IPR022761">
    <property type="entry name" value="Fumarate_lyase_N"/>
</dbReference>
<gene>
    <name evidence="8" type="ORF">ACHAXA_002986</name>
</gene>
<reference evidence="8 9" key="1">
    <citation type="submission" date="2024-10" db="EMBL/GenBank/DDBJ databases">
        <title>Updated reference genomes for cyclostephanoid diatoms.</title>
        <authorList>
            <person name="Roberts W.R."/>
            <person name="Alverson A.J."/>
        </authorList>
    </citation>
    <scope>NUCLEOTIDE SEQUENCE [LARGE SCALE GENOMIC DNA]</scope>
    <source>
        <strain evidence="8 9">AJA228-03</strain>
    </source>
</reference>
<dbReference type="PANTHER" id="PTHR11444:SF1">
    <property type="entry name" value="FUMARATE HYDRATASE, MITOCHONDRIAL"/>
    <property type="match status" value="1"/>
</dbReference>
<evidence type="ECO:0000256" key="2">
    <source>
        <dbReference type="ARBA" id="ARBA00012921"/>
    </source>
</evidence>
<dbReference type="GO" id="GO:0004333">
    <property type="term" value="F:fumarate hydratase activity"/>
    <property type="evidence" value="ECO:0007669"/>
    <property type="project" value="UniProtKB-EC"/>
</dbReference>
<dbReference type="Gene3D" id="1.10.40.30">
    <property type="entry name" value="Fumarase/aspartase (C-terminal domain)"/>
    <property type="match status" value="1"/>
</dbReference>
<dbReference type="PRINTS" id="PR00149">
    <property type="entry name" value="FUMRATELYASE"/>
</dbReference>
<dbReference type="EMBL" id="JALLPB020000077">
    <property type="protein sequence ID" value="KAL3822000.1"/>
    <property type="molecule type" value="Genomic_DNA"/>
</dbReference>
<dbReference type="EC" id="4.2.1.2" evidence="2"/>
<evidence type="ECO:0000313" key="8">
    <source>
        <dbReference type="EMBL" id="KAL3822000.1"/>
    </source>
</evidence>
<dbReference type="HAMAP" id="MF_00743">
    <property type="entry name" value="FumaraseC"/>
    <property type="match status" value="1"/>
</dbReference>
<evidence type="ECO:0000259" key="7">
    <source>
        <dbReference type="Pfam" id="PF13843"/>
    </source>
</evidence>
<dbReference type="Pfam" id="PF13843">
    <property type="entry name" value="DDE_Tnp_1_7"/>
    <property type="match status" value="1"/>
</dbReference>
<dbReference type="PANTHER" id="PTHR11444">
    <property type="entry name" value="ASPARTATEAMMONIA/ARGININOSUCCINATE/ADENYLOSUCCINATE LYASE"/>
    <property type="match status" value="1"/>
</dbReference>
<dbReference type="InterPro" id="IPR020557">
    <property type="entry name" value="Fumarate_lyase_CS"/>
</dbReference>
<name>A0ABD3SC00_9STRA</name>
<feature type="region of interest" description="Disordered" evidence="4">
    <location>
        <begin position="700"/>
        <end position="721"/>
    </location>
</feature>
<dbReference type="InterPro" id="IPR000362">
    <property type="entry name" value="Fumarate_lyase_fam"/>
</dbReference>
<dbReference type="Proteomes" id="UP001530377">
    <property type="component" value="Unassembled WGS sequence"/>
</dbReference>
<feature type="domain" description="Fumarate lyase N-terminal" evidence="5">
    <location>
        <begin position="744"/>
        <end position="1071"/>
    </location>
</feature>
<dbReference type="FunFam" id="1.10.40.30:FF:000002">
    <property type="entry name" value="Fumarate hydratase class II"/>
    <property type="match status" value="1"/>
</dbReference>
<dbReference type="InterPro" id="IPR008948">
    <property type="entry name" value="L-Aspartase-like"/>
</dbReference>
<accession>A0ABD3SC00</accession>
<dbReference type="PROSITE" id="PS00163">
    <property type="entry name" value="FUMARATE_LYASES"/>
    <property type="match status" value="1"/>
</dbReference>
<dbReference type="FunFam" id="1.10.275.10:FF:000001">
    <property type="entry name" value="Fumarate hydratase, mitochondrial"/>
    <property type="match status" value="1"/>
</dbReference>
<protein>
    <recommendedName>
        <fullName evidence="2">fumarate hydratase</fullName>
        <ecNumber evidence="2">4.2.1.2</ecNumber>
    </recommendedName>
</protein>
<dbReference type="CDD" id="cd01362">
    <property type="entry name" value="Fumarase_classII"/>
    <property type="match status" value="1"/>
</dbReference>
<dbReference type="Gene3D" id="1.20.200.10">
    <property type="entry name" value="Fumarase/aspartase (Central domain)"/>
    <property type="match status" value="1"/>
</dbReference>
<dbReference type="InterPro" id="IPR029526">
    <property type="entry name" value="PGBD"/>
</dbReference>
<evidence type="ECO:0000256" key="3">
    <source>
        <dbReference type="ARBA" id="ARBA00023239"/>
    </source>
</evidence>
<evidence type="ECO:0000256" key="4">
    <source>
        <dbReference type="SAM" id="MobiDB-lite"/>
    </source>
</evidence>